<organism evidence="2 3">
    <name type="scientific">Bionectria ochroleuca</name>
    <name type="common">Gliocladium roseum</name>
    <dbReference type="NCBI Taxonomy" id="29856"/>
    <lineage>
        <taxon>Eukaryota</taxon>
        <taxon>Fungi</taxon>
        <taxon>Dikarya</taxon>
        <taxon>Ascomycota</taxon>
        <taxon>Pezizomycotina</taxon>
        <taxon>Sordariomycetes</taxon>
        <taxon>Hypocreomycetidae</taxon>
        <taxon>Hypocreales</taxon>
        <taxon>Bionectriaceae</taxon>
        <taxon>Clonostachys</taxon>
    </lineage>
</organism>
<name>A0ABY6UNS2_BIOOC</name>
<dbReference type="InterPro" id="IPR010730">
    <property type="entry name" value="HET"/>
</dbReference>
<proteinExistence type="predicted"/>
<dbReference type="Proteomes" id="UP000766486">
    <property type="component" value="Unassembled WGS sequence"/>
</dbReference>
<feature type="domain" description="Heterokaryon incompatibility" evidence="1">
    <location>
        <begin position="126"/>
        <end position="265"/>
    </location>
</feature>
<dbReference type="Pfam" id="PF06985">
    <property type="entry name" value="HET"/>
    <property type="match status" value="1"/>
</dbReference>
<keyword evidence="3" id="KW-1185">Reference proteome</keyword>
<dbReference type="PANTHER" id="PTHR33112:SF10">
    <property type="entry name" value="TOL"/>
    <property type="match status" value="1"/>
</dbReference>
<evidence type="ECO:0000313" key="3">
    <source>
        <dbReference type="Proteomes" id="UP000766486"/>
    </source>
</evidence>
<gene>
    <name evidence="2" type="ORF">CLO192961_LOCUS305476</name>
</gene>
<evidence type="ECO:0000259" key="1">
    <source>
        <dbReference type="Pfam" id="PF06985"/>
    </source>
</evidence>
<dbReference type="EMBL" id="CABFNS010000833">
    <property type="protein sequence ID" value="VUC31483.1"/>
    <property type="molecule type" value="Genomic_DNA"/>
</dbReference>
<feature type="non-terminal residue" evidence="2">
    <location>
        <position position="1"/>
    </location>
</feature>
<protein>
    <recommendedName>
        <fullName evidence="1">Heterokaryon incompatibility domain-containing protein</fullName>
    </recommendedName>
</protein>
<comment type="caution">
    <text evidence="2">The sequence shown here is derived from an EMBL/GenBank/DDBJ whole genome shotgun (WGS) entry which is preliminary data.</text>
</comment>
<accession>A0ABY6UNS2</accession>
<dbReference type="PANTHER" id="PTHR33112">
    <property type="entry name" value="DOMAIN PROTEIN, PUTATIVE-RELATED"/>
    <property type="match status" value="1"/>
</dbReference>
<sequence>SLPIDHNFVFEEMLHFPHDPAERGIIDLKDPLKWPQFPLPGPPIKWWEHLGDHEFAERLSLDAKTPGLEARAFYFKVLHEWLLDCDTYDECKLPQIEPEFWPTRAIFVGDREQLRLVEEPNGDKDYLVLSHCWGNPTEDERGRFCTNRQNYRSRLNGFRLDDLPKTFRDAVEVTRELGKQYLWIDALCILQGADGEWESEAGNMERVFANAYCTIAADSAGGWKDGFLTPGLWDQLVLGSVECDCDYKSGVDESQLMKRAWVVQERVLSRRIIHFTESDANVAHTFWECGSGVRCQQFSNIRVPLGEHTFILDPYFPSRLRKAGYYRCLQFIQSLFEEYSKCGLTYKSDRDIAIRSLLERMGRELATDVGYGIIRCFIGSLLIWKRTAKDLTSPIDFEPRTVPSWSWMAYDGSIEFIDKFRYKLRIPQATDLEFAQDGKELKVKIRKFQNCRLEENMRDNEFTVKTVDGTTEKVGSMWYDMMDQIEFNSCVVAGVDGTGSAVNDQKRYFVIMVQQMPGGGYRRLGAGEVDDGYLSTKGEFGRLL</sequence>
<evidence type="ECO:0000313" key="2">
    <source>
        <dbReference type="EMBL" id="VUC31483.1"/>
    </source>
</evidence>
<reference evidence="2 3" key="1">
    <citation type="submission" date="2019-06" db="EMBL/GenBank/DDBJ databases">
        <authorList>
            <person name="Broberg M."/>
        </authorList>
    </citation>
    <scope>NUCLEOTIDE SEQUENCE [LARGE SCALE GENOMIC DNA]</scope>
</reference>